<dbReference type="EMBL" id="CP127523">
    <property type="protein sequence ID" value="XRI68201.1"/>
    <property type="molecule type" value="Genomic_DNA"/>
</dbReference>
<gene>
    <name evidence="1" type="ORF">GL267_010600</name>
</gene>
<accession>A0ACD5H3Y1</accession>
<evidence type="ECO:0000313" key="2">
    <source>
        <dbReference type="Proteomes" id="UP000470022"/>
    </source>
</evidence>
<protein>
    <submittedName>
        <fullName evidence="1">Glutathione S-transferase</fullName>
    </submittedName>
</protein>
<reference evidence="1" key="1">
    <citation type="submission" date="2023-06" db="EMBL/GenBank/DDBJ databases">
        <title>Complete and circular genome of Acidithiobacillus ferrianus DSM 107098.</title>
        <authorList>
            <person name="Norris P.R."/>
            <person name="Falagan C."/>
            <person name="Moya-Beltran A."/>
            <person name="Castro M."/>
            <person name="Quatrini R."/>
            <person name="Johnson D.B."/>
        </authorList>
    </citation>
    <scope>NUCLEOTIDE SEQUENCE</scope>
    <source>
        <strain evidence="1">MG</strain>
    </source>
</reference>
<keyword evidence="2" id="KW-1185">Reference proteome</keyword>
<organism evidence="1 2">
    <name type="scientific">Acidithiobacillus ferrianus</name>
    <dbReference type="NCBI Taxonomy" id="2678518"/>
    <lineage>
        <taxon>Bacteria</taxon>
        <taxon>Pseudomonadati</taxon>
        <taxon>Pseudomonadota</taxon>
        <taxon>Acidithiobacillia</taxon>
        <taxon>Acidithiobacillales</taxon>
        <taxon>Acidithiobacillaceae</taxon>
        <taxon>Acidithiobacillus</taxon>
    </lineage>
</organism>
<name>A0ACD5H3Y1_9PROT</name>
<sequence>MLPTLPPPTLYHRWSSTEGQMLRMALGAKGIPWKDHPCRLRDQETAFDLGFADLPVLVHADGWAQSGQLADLAALDARYPDTRPLHTPIPEAEWEAFLSWREGLSALRDRLVAPVLPAYAEICGAPEDMEYYRWECARRFQQSIESLANDRYGAYQQLEGRGRLRALAKRLAKRRFYTGDLSLIDIILIADFHLLRLLDGVTLPLDLQYYFQRVAEVCGFSLNGGMIRPL</sequence>
<proteinExistence type="predicted"/>
<dbReference type="Proteomes" id="UP000470022">
    <property type="component" value="Chromosome"/>
</dbReference>
<evidence type="ECO:0000313" key="1">
    <source>
        <dbReference type="EMBL" id="XRI68201.1"/>
    </source>
</evidence>